<name>U1Y476_ANEAE</name>
<accession>U1Y476</accession>
<dbReference type="InterPro" id="IPR025164">
    <property type="entry name" value="Toastrack_DUF4097"/>
</dbReference>
<reference evidence="2 3" key="1">
    <citation type="submission" date="2013-08" db="EMBL/GenBank/DDBJ databases">
        <authorList>
            <person name="Weinstock G."/>
            <person name="Sodergren E."/>
            <person name="Wylie T."/>
            <person name="Fulton L."/>
            <person name="Fulton R."/>
            <person name="Fronick C."/>
            <person name="O'Laughlin M."/>
            <person name="Godfrey J."/>
            <person name="Miner T."/>
            <person name="Herter B."/>
            <person name="Appelbaum E."/>
            <person name="Cordes M."/>
            <person name="Lek S."/>
            <person name="Wollam A."/>
            <person name="Pepin K.H."/>
            <person name="Palsikar V.B."/>
            <person name="Mitreva M."/>
            <person name="Wilson R.K."/>
        </authorList>
    </citation>
    <scope>NUCLEOTIDE SEQUENCE [LARGE SCALE GENOMIC DNA]</scope>
    <source>
        <strain evidence="2 3">ATCC 12856</strain>
    </source>
</reference>
<evidence type="ECO:0000313" key="3">
    <source>
        <dbReference type="Proteomes" id="UP000016511"/>
    </source>
</evidence>
<dbReference type="HOGENOM" id="CLU_076344_1_0_9"/>
<keyword evidence="3" id="KW-1185">Reference proteome</keyword>
<sequence>MKRWIIASAIVALIGCIGLAVVLLVNGLPKDILSEEKESFEENKKVNAENFNQIKIYMDAGNLHFYPSKEGDISIRYYGTGNKKGIVNNSHSLEVQEKNDQLLIYTKLSQTSLGFSHLTANLDITLPEKLYQRIQVENSGGNVKAESLHANSVDIQLSAGDISLRNISSQSLKLNATAGNTDIDNVTGDITVDSAAGNTTIHLGTIQQNLKIHSSSGDVAINLDKEPTSLKLDSEVQAGSSNVNLSMNYQVKSDDKINGKIGAGEHAVEVDVEAGNFDFVVTDK</sequence>
<dbReference type="PROSITE" id="PS51257">
    <property type="entry name" value="PROKAR_LIPOPROTEIN"/>
    <property type="match status" value="1"/>
</dbReference>
<dbReference type="PATRIC" id="fig|649747.3.peg.4999"/>
<proteinExistence type="predicted"/>
<dbReference type="eggNOG" id="COG3595">
    <property type="taxonomic scope" value="Bacteria"/>
</dbReference>
<dbReference type="EMBL" id="AWSJ01000347">
    <property type="protein sequence ID" value="ERI05716.1"/>
    <property type="molecule type" value="Genomic_DNA"/>
</dbReference>
<dbReference type="PANTHER" id="PTHR34094">
    <property type="match status" value="1"/>
</dbReference>
<organism evidence="2 3">
    <name type="scientific">Aneurinibacillus aneurinilyticus ATCC 12856</name>
    <dbReference type="NCBI Taxonomy" id="649747"/>
    <lineage>
        <taxon>Bacteria</taxon>
        <taxon>Bacillati</taxon>
        <taxon>Bacillota</taxon>
        <taxon>Bacilli</taxon>
        <taxon>Bacillales</taxon>
        <taxon>Paenibacillaceae</taxon>
        <taxon>Aneurinibacillus group</taxon>
        <taxon>Aneurinibacillus</taxon>
    </lineage>
</organism>
<evidence type="ECO:0000259" key="1">
    <source>
        <dbReference type="Pfam" id="PF13349"/>
    </source>
</evidence>
<dbReference type="Proteomes" id="UP000016511">
    <property type="component" value="Unassembled WGS sequence"/>
</dbReference>
<dbReference type="Pfam" id="PF13349">
    <property type="entry name" value="DUF4097"/>
    <property type="match status" value="1"/>
</dbReference>
<dbReference type="RefSeq" id="WP_021619377.1">
    <property type="nucleotide sequence ID" value="NZ_KE952677.1"/>
</dbReference>
<dbReference type="STRING" id="649747.HMPREF0083_05563"/>
<feature type="domain" description="DUF4097" evidence="1">
    <location>
        <begin position="134"/>
        <end position="278"/>
    </location>
</feature>
<protein>
    <recommendedName>
        <fullName evidence="1">DUF4097 domain-containing protein</fullName>
    </recommendedName>
</protein>
<dbReference type="GeneID" id="92837505"/>
<gene>
    <name evidence="2" type="ORF">HMPREF0083_05563</name>
</gene>
<comment type="caution">
    <text evidence="2">The sequence shown here is derived from an EMBL/GenBank/DDBJ whole genome shotgun (WGS) entry which is preliminary data.</text>
</comment>
<dbReference type="AlphaFoldDB" id="U1Y476"/>
<dbReference type="PANTHER" id="PTHR34094:SF1">
    <property type="entry name" value="PROTEIN FAM185A"/>
    <property type="match status" value="1"/>
</dbReference>
<evidence type="ECO:0000313" key="2">
    <source>
        <dbReference type="EMBL" id="ERI05716.1"/>
    </source>
</evidence>